<dbReference type="AlphaFoldDB" id="A0AA39FPK9"/>
<reference evidence="2" key="2">
    <citation type="submission" date="2023-03" db="EMBL/GenBank/DDBJ databases">
        <authorList>
            <person name="Inwood S.N."/>
            <person name="Skelly J.G."/>
            <person name="Guhlin J."/>
            <person name="Harrop T.W.R."/>
            <person name="Goldson S.G."/>
            <person name="Dearden P.K."/>
        </authorList>
    </citation>
    <scope>NUCLEOTIDE SEQUENCE</scope>
    <source>
        <strain evidence="2">Irish</strain>
        <tissue evidence="2">Whole body</tissue>
    </source>
</reference>
<comment type="caution">
    <text evidence="2">The sequence shown here is derived from an EMBL/GenBank/DDBJ whole genome shotgun (WGS) entry which is preliminary data.</text>
</comment>
<evidence type="ECO:0000256" key="1">
    <source>
        <dbReference type="SAM" id="MobiDB-lite"/>
    </source>
</evidence>
<dbReference type="Proteomes" id="UP001168990">
    <property type="component" value="Unassembled WGS sequence"/>
</dbReference>
<evidence type="ECO:0000313" key="2">
    <source>
        <dbReference type="EMBL" id="KAK0173256.1"/>
    </source>
</evidence>
<feature type="compositionally biased region" description="Low complexity" evidence="1">
    <location>
        <begin position="634"/>
        <end position="643"/>
    </location>
</feature>
<feature type="compositionally biased region" description="Basic residues" evidence="1">
    <location>
        <begin position="593"/>
        <end position="633"/>
    </location>
</feature>
<accession>A0AA39FPK9</accession>
<reference evidence="2" key="1">
    <citation type="journal article" date="2023" name="bioRxiv">
        <title>Scaffold-level genome assemblies of two parasitoid biocontrol wasps reveal the parthenogenesis mechanism and an associated novel virus.</title>
        <authorList>
            <person name="Inwood S."/>
            <person name="Skelly J."/>
            <person name="Guhlin J."/>
            <person name="Harrop T."/>
            <person name="Goldson S."/>
            <person name="Dearden P."/>
        </authorList>
    </citation>
    <scope>NUCLEOTIDE SEQUENCE</scope>
    <source>
        <strain evidence="2">Irish</strain>
        <tissue evidence="2">Whole body</tissue>
    </source>
</reference>
<organism evidence="2 3">
    <name type="scientific">Microctonus aethiopoides</name>
    <dbReference type="NCBI Taxonomy" id="144406"/>
    <lineage>
        <taxon>Eukaryota</taxon>
        <taxon>Metazoa</taxon>
        <taxon>Ecdysozoa</taxon>
        <taxon>Arthropoda</taxon>
        <taxon>Hexapoda</taxon>
        <taxon>Insecta</taxon>
        <taxon>Pterygota</taxon>
        <taxon>Neoptera</taxon>
        <taxon>Endopterygota</taxon>
        <taxon>Hymenoptera</taxon>
        <taxon>Apocrita</taxon>
        <taxon>Ichneumonoidea</taxon>
        <taxon>Braconidae</taxon>
        <taxon>Euphorinae</taxon>
        <taxon>Microctonus</taxon>
    </lineage>
</organism>
<keyword evidence="3" id="KW-1185">Reference proteome</keyword>
<name>A0AA39FPK9_9HYME</name>
<sequence>MFCLHVKQKNEGYNKIMTNKRVWGFFMDFIIFLLILQACSLVQTIEVQTGQIKDEKLIEKASAINVTANVSDTIKFDLSSEPEFRIIVENFNHEDILPELYDEVLWMKRFSTEKDEITPTPIIGQLGTDAEKGLDILKIPDENNHFNRNMLRIENESLTNFMNLIPSVPESDEKNISTIKYNSTTLKNALYHTLLSNAWTHYLEPLLHIAAAKSTSNSLNITKNAARKNFDHIKIGQRQDKLPIMFHNQTNNSTTIALKTLLEAHIRLSTNNTSTSNKSNDSINSTSSDLPIAQSMHSRIQNASGNIKDIIITNDPNPPKIRITITNKSQPTNDSLIFEIDTTASSSMEAMITPQTQKSNPVQNIKNGAARSLIQISKNNTNNDNFGSINITTPLQDNNNSKIRPPYSARYSRIHKPALNDRKIQKREIAFNSDYNAAQRQELASYFYNEQKIRENYPTYAKLTVDDGNFPLNIYNTDGINEGTGIDVYPFQALYARNLDFSPPEETFDETLNLNSNMTQNFHTDINDSSLLYLADKLGYSIIDDTVMTSTTTEIITENETIYSKMKSPTISNITEKKQKKISAGKNSASKRNGLKSKSKSKKNRKSKTRKNKKNGRKSSVKSTKRRNNKKSKSNTSKYSKNQTNHKNKSNTQNVLKKKRKASTTRSNSRDES</sequence>
<gene>
    <name evidence="2" type="ORF">PV328_006481</name>
</gene>
<dbReference type="EMBL" id="JAQQBS010000002">
    <property type="protein sequence ID" value="KAK0173256.1"/>
    <property type="molecule type" value="Genomic_DNA"/>
</dbReference>
<protein>
    <submittedName>
        <fullName evidence="2">Uncharacterized protein</fullName>
    </submittedName>
</protein>
<feature type="region of interest" description="Disordered" evidence="1">
    <location>
        <begin position="574"/>
        <end position="673"/>
    </location>
</feature>
<evidence type="ECO:0000313" key="3">
    <source>
        <dbReference type="Proteomes" id="UP001168990"/>
    </source>
</evidence>
<proteinExistence type="predicted"/>